<evidence type="ECO:0000256" key="5">
    <source>
        <dbReference type="ARBA" id="ARBA00023242"/>
    </source>
</evidence>
<evidence type="ECO:0000256" key="4">
    <source>
        <dbReference type="ARBA" id="ARBA00022490"/>
    </source>
</evidence>
<feature type="domain" description="Integrator complex subunit 7-like C-terminal" evidence="6">
    <location>
        <begin position="777"/>
        <end position="937"/>
    </location>
</feature>
<comment type="similarity">
    <text evidence="3">Belongs to the Integrator subunit 7 family.</text>
</comment>
<sequence length="941" mass="104974">MEKSPAACAMDWSIHLEKSLRSKTPGKSIEALEEIGKQLNWWNSESELSSAEYRMFGLIPGEDKLFLNSIFLRLADAFRLGNKHFKIAVVKLFLRIKKKRRKRDGEGILSKGKLENHLELLSRVKEVFDKGDAEERALTLLLFGAWASFSKDCADIRYTVLSSLVTGDIREVKAAMFAAGCLSELSDDFANVYLEILTTMVLSLEISSDVKLAGARALAKLWCPISVADKAYKIYALSCVDLDRQVYVASLEDTSCRQVDASNSYSEVSELFLKLLSAAKNVLKSSILSTRVLAVNVLADISGKVLGRVDMVSGEAGRTLASQVISFVLDHILDLVKPKTDVHQADFDVEVKYKLMKMLEAVKDTEISDPSNLMLYFSKVIVTCLQRPEETDVGTSQVLNALKLRSENVCNCSYFGSHVSMAYFLLLHLLCTFICMRHATEESISLSNQSDKFSLDCAKKIILGRNNYWYLYKTGEKAACQGAWSTCAFIFEELITAVESDSCLCWLKSLARFSAAEKQIQPFRLTDIENLSRASNTLLSTKRILIESDTGNKFSFQTRFLTLRANTLKTVVDMIKLINTRHPLVDSSMEVSFRMMKLAREFDLLLTSFIGMDRQSVTSVSALALSCSLMAFTAGFAFLAQNERISKFGKAEEPFFALLIEDLFGRLTDIDCKTRKNLLSLLKPFRSCKGCFSGRLQNRITYTSYEAVVLHKLTEYSVGEIFCLRNEAKNCAQQDDGDAISRILTNGSQLLSNIISKLMSIPFRTPRHFFRVRPAVSSEIIAMNEDGQMIDGSSILSGSHLSLNLSFQLKSMSVGGPPGPLNKAYCILNCEGQAESSRQDQDIGDLLDLNEKLLRYVAGSAQTHHGLHCAGPNDHLMVNEYLCFELNGRRQGFSTCLLDVSCFPVGSYRIKWLSGCVDSVGSYWSLLPVNSGPLFTILDRM</sequence>
<dbReference type="EMBL" id="BMAC01000282">
    <property type="protein sequence ID" value="GFP92553.1"/>
    <property type="molecule type" value="Genomic_DNA"/>
</dbReference>
<comment type="caution">
    <text evidence="9">The sequence shown here is derived from an EMBL/GenBank/DDBJ whole genome shotgun (WGS) entry which is preliminary data.</text>
</comment>
<proteinExistence type="inferred from homology"/>
<dbReference type="GO" id="GO:0034472">
    <property type="term" value="P:snRNA 3'-end processing"/>
    <property type="evidence" value="ECO:0007669"/>
    <property type="project" value="TreeGrafter"/>
</dbReference>
<gene>
    <name evidence="9" type="ORF">PHJA_001399500</name>
</gene>
<dbReference type="InterPro" id="IPR056517">
    <property type="entry name" value="INTS7_HB"/>
</dbReference>
<feature type="domain" description="Integrator complex subunit 7 N-terminal" evidence="7">
    <location>
        <begin position="66"/>
        <end position="230"/>
    </location>
</feature>
<accession>A0A830C971</accession>
<dbReference type="InterPro" id="IPR033060">
    <property type="entry name" value="INTS7"/>
</dbReference>
<evidence type="ECO:0000313" key="9">
    <source>
        <dbReference type="EMBL" id="GFP92553.1"/>
    </source>
</evidence>
<dbReference type="PANTHER" id="PTHR13322:SF2">
    <property type="entry name" value="INTEGRATOR COMPLEX SUBUNIT 7"/>
    <property type="match status" value="1"/>
</dbReference>
<evidence type="ECO:0000256" key="1">
    <source>
        <dbReference type="ARBA" id="ARBA00004123"/>
    </source>
</evidence>
<evidence type="ECO:0000259" key="8">
    <source>
        <dbReference type="Pfam" id="PF24437"/>
    </source>
</evidence>
<dbReference type="GO" id="GO:0005737">
    <property type="term" value="C:cytoplasm"/>
    <property type="evidence" value="ECO:0007669"/>
    <property type="project" value="UniProtKB-SubCell"/>
</dbReference>
<evidence type="ECO:0000256" key="3">
    <source>
        <dbReference type="ARBA" id="ARBA00008565"/>
    </source>
</evidence>
<dbReference type="Pfam" id="PF22966">
    <property type="entry name" value="INTS7_C_plants"/>
    <property type="match status" value="1"/>
</dbReference>
<dbReference type="SUPFAM" id="SSF48371">
    <property type="entry name" value="ARM repeat"/>
    <property type="match status" value="1"/>
</dbReference>
<protein>
    <submittedName>
        <fullName evidence="9">Integrator complex subunit 7</fullName>
    </submittedName>
</protein>
<evidence type="ECO:0000259" key="7">
    <source>
        <dbReference type="Pfam" id="PF24436"/>
    </source>
</evidence>
<organism evidence="9 10">
    <name type="scientific">Phtheirospermum japonicum</name>
    <dbReference type="NCBI Taxonomy" id="374723"/>
    <lineage>
        <taxon>Eukaryota</taxon>
        <taxon>Viridiplantae</taxon>
        <taxon>Streptophyta</taxon>
        <taxon>Embryophyta</taxon>
        <taxon>Tracheophyta</taxon>
        <taxon>Spermatophyta</taxon>
        <taxon>Magnoliopsida</taxon>
        <taxon>eudicotyledons</taxon>
        <taxon>Gunneridae</taxon>
        <taxon>Pentapetalae</taxon>
        <taxon>asterids</taxon>
        <taxon>lamiids</taxon>
        <taxon>Lamiales</taxon>
        <taxon>Orobanchaceae</taxon>
        <taxon>Orobanchaceae incertae sedis</taxon>
        <taxon>Phtheirospermum</taxon>
    </lineage>
</organism>
<dbReference type="GO" id="GO:0032039">
    <property type="term" value="C:integrator complex"/>
    <property type="evidence" value="ECO:0007669"/>
    <property type="project" value="InterPro"/>
</dbReference>
<dbReference type="PANTHER" id="PTHR13322">
    <property type="entry name" value="C1ORF73 PROTEIN"/>
    <property type="match status" value="1"/>
</dbReference>
<evidence type="ECO:0000259" key="6">
    <source>
        <dbReference type="Pfam" id="PF22966"/>
    </source>
</evidence>
<dbReference type="Pfam" id="PF24436">
    <property type="entry name" value="INTS7_N"/>
    <property type="match status" value="1"/>
</dbReference>
<evidence type="ECO:0000313" key="10">
    <source>
        <dbReference type="Proteomes" id="UP000653305"/>
    </source>
</evidence>
<keyword evidence="5" id="KW-0539">Nucleus</keyword>
<dbReference type="Pfam" id="PF24437">
    <property type="entry name" value="INTS7_HB"/>
    <property type="match status" value="1"/>
</dbReference>
<evidence type="ECO:0000256" key="2">
    <source>
        <dbReference type="ARBA" id="ARBA00004496"/>
    </source>
</evidence>
<comment type="subcellular location">
    <subcellularLocation>
        <location evidence="2">Cytoplasm</location>
    </subcellularLocation>
    <subcellularLocation>
        <location evidence="1">Nucleus</location>
    </subcellularLocation>
</comment>
<dbReference type="InterPro" id="IPR056516">
    <property type="entry name" value="INTS7_N"/>
</dbReference>
<dbReference type="InterPro" id="IPR055195">
    <property type="entry name" value="INTS7_C_plant"/>
</dbReference>
<dbReference type="InterPro" id="IPR016024">
    <property type="entry name" value="ARM-type_fold"/>
</dbReference>
<keyword evidence="4" id="KW-0963">Cytoplasm</keyword>
<dbReference type="Proteomes" id="UP000653305">
    <property type="component" value="Unassembled WGS sequence"/>
</dbReference>
<dbReference type="OrthoDB" id="1921953at2759"/>
<feature type="domain" description="Integrator complex subunit 7 helical bundle" evidence="8">
    <location>
        <begin position="488"/>
        <end position="579"/>
    </location>
</feature>
<dbReference type="AlphaFoldDB" id="A0A830C971"/>
<keyword evidence="10" id="KW-1185">Reference proteome</keyword>
<reference evidence="9" key="1">
    <citation type="submission" date="2020-07" db="EMBL/GenBank/DDBJ databases">
        <title>Ethylene signaling mediates host invasion by parasitic plants.</title>
        <authorList>
            <person name="Yoshida S."/>
        </authorList>
    </citation>
    <scope>NUCLEOTIDE SEQUENCE</scope>
    <source>
        <strain evidence="9">Okayama</strain>
    </source>
</reference>
<name>A0A830C971_9LAMI</name>